<evidence type="ECO:0000313" key="2">
    <source>
        <dbReference type="Proteomes" id="UP000019197"/>
    </source>
</evidence>
<sequence>MSGKMRLRLGFIEQLTVQQRNYFYLLELNHLISQTVFGGNVRIVVGET</sequence>
<reference evidence="1 2" key="1">
    <citation type="submission" date="2013-11" db="EMBL/GenBank/DDBJ databases">
        <title>Draft genome sequence and annotation of the entomopathogenic bacterium, Xenorhabdus cabanillasi strain JM26.</title>
        <authorList>
            <person name="Gualtieri M."/>
            <person name="Ogier J.C."/>
            <person name="Pages S."/>
            <person name="Givaudan A."/>
            <person name="Gaudriault S."/>
        </authorList>
    </citation>
    <scope>NUCLEOTIDE SEQUENCE [LARGE SCALE GENOMIC DNA]</scope>
    <source>
        <strain evidence="1 2">JM26</strain>
    </source>
</reference>
<protein>
    <submittedName>
        <fullName evidence="1">Uncharacterized protein</fullName>
    </submittedName>
</protein>
<comment type="caution">
    <text evidence="1">The sequence shown here is derived from an EMBL/GenBank/DDBJ whole genome shotgun (WGS) entry which is preliminary data.</text>
</comment>
<proteinExistence type="predicted"/>
<dbReference type="AlphaFoldDB" id="W1J1W2"/>
<evidence type="ECO:0000313" key="1">
    <source>
        <dbReference type="EMBL" id="CDL83866.1"/>
    </source>
</evidence>
<name>W1J1W2_9GAMM</name>
<gene>
    <name evidence="1" type="ORF">XCR1_1880032</name>
</gene>
<accession>W1J1W2</accession>
<dbReference type="Proteomes" id="UP000019197">
    <property type="component" value="Unassembled WGS sequence"/>
</dbReference>
<organism evidence="1 2">
    <name type="scientific">Xenorhabdus cabanillasii JM26</name>
    <dbReference type="NCBI Taxonomy" id="1427517"/>
    <lineage>
        <taxon>Bacteria</taxon>
        <taxon>Pseudomonadati</taxon>
        <taxon>Pseudomonadota</taxon>
        <taxon>Gammaproteobacteria</taxon>
        <taxon>Enterobacterales</taxon>
        <taxon>Morganellaceae</taxon>
        <taxon>Xenorhabdus</taxon>
    </lineage>
</organism>
<dbReference type="EMBL" id="CBXE010000099">
    <property type="protein sequence ID" value="CDL83866.1"/>
    <property type="molecule type" value="Genomic_DNA"/>
</dbReference>